<dbReference type="KEGG" id="rdp:RD2015_2807"/>
<proteinExistence type="predicted"/>
<protein>
    <submittedName>
        <fullName evidence="1">Uncharacterized protein</fullName>
    </submittedName>
</protein>
<dbReference type="PANTHER" id="PTHR23028">
    <property type="entry name" value="ACETYLTRANSFERASE"/>
    <property type="match status" value="1"/>
</dbReference>
<sequence>MSDASGVILVLLCAWTINAGAMRLFNAEVEDSRYPTLDGLRGYLALGVFAHHAALWWGHLKTGRWQSVSSVGHLGEVAVSLFFMITAFLFIGKLLDARASGRTVDWQQFFSGRVRRIVPMYAVTMGLLLILVGVKTQWTLHVDLGTLARSLLSWFTFTFAGRVDINGLAETSLVTAGVTWSLTFEWMFYLMLPLAALSLGLKTSRWAVGIALCAPLLLLIWSPWLQHAKPFLGGAAAACLVRLPVFRRWASTPWASVLVVIFLIRALFHPSGGFSDRAIIYTAAAFCLIAGGTSLFGLLTQRTSRFLGQPTYSLYLLHGLALYACFGFLSVDTAAHMTATGFWAAICALGMLLVLLCHCTYRRIELPSMGRAAARTAPQAEAEAKADASPTTIAPA</sequence>
<accession>A0A0U3CEX6</accession>
<reference evidence="1 2" key="1">
    <citation type="submission" date="2015-12" db="EMBL/GenBank/DDBJ databases">
        <title>Complete genome of Roseateles depolymerans KCTC 42856.</title>
        <authorList>
            <person name="Kim K.M."/>
        </authorList>
    </citation>
    <scope>NUCLEOTIDE SEQUENCE [LARGE SCALE GENOMIC DNA]</scope>
    <source>
        <strain evidence="1 2">KCTC 42856</strain>
    </source>
</reference>
<dbReference type="Pfam" id="PF01757">
    <property type="entry name" value="Acyl_transf_3"/>
    <property type="match status" value="1"/>
</dbReference>
<dbReference type="Proteomes" id="UP000060699">
    <property type="component" value="Chromosome"/>
</dbReference>
<gene>
    <name evidence="1" type="ORF">RD2015_2807</name>
</gene>
<dbReference type="EMBL" id="CP013729">
    <property type="protein sequence ID" value="ALV07272.1"/>
    <property type="molecule type" value="Genomic_DNA"/>
</dbReference>
<dbReference type="GO" id="GO:0016747">
    <property type="term" value="F:acyltransferase activity, transferring groups other than amino-acyl groups"/>
    <property type="evidence" value="ECO:0007669"/>
    <property type="project" value="InterPro"/>
</dbReference>
<dbReference type="InterPro" id="IPR002656">
    <property type="entry name" value="Acyl_transf_3_dom"/>
</dbReference>
<keyword evidence="2" id="KW-1185">Reference proteome</keyword>
<dbReference type="InterPro" id="IPR050879">
    <property type="entry name" value="Acyltransferase_3"/>
</dbReference>
<dbReference type="AlphaFoldDB" id="A0A0U3CEX6"/>
<name>A0A0U3CEX6_9BURK</name>
<evidence type="ECO:0000313" key="2">
    <source>
        <dbReference type="Proteomes" id="UP000060699"/>
    </source>
</evidence>
<evidence type="ECO:0000313" key="1">
    <source>
        <dbReference type="EMBL" id="ALV07272.1"/>
    </source>
</evidence>
<organism evidence="1 2">
    <name type="scientific">Roseateles depolymerans</name>
    <dbReference type="NCBI Taxonomy" id="76731"/>
    <lineage>
        <taxon>Bacteria</taxon>
        <taxon>Pseudomonadati</taxon>
        <taxon>Pseudomonadota</taxon>
        <taxon>Betaproteobacteria</taxon>
        <taxon>Burkholderiales</taxon>
        <taxon>Sphaerotilaceae</taxon>
        <taxon>Roseateles</taxon>
    </lineage>
</organism>